<feature type="region of interest" description="Disordered" evidence="1">
    <location>
        <begin position="19"/>
        <end position="69"/>
    </location>
</feature>
<evidence type="ECO:0000313" key="2">
    <source>
        <dbReference type="EMBL" id="KAK9743522.1"/>
    </source>
</evidence>
<gene>
    <name evidence="2" type="ORF">QE152_g8548</name>
</gene>
<keyword evidence="3" id="KW-1185">Reference proteome</keyword>
<organism evidence="2 3">
    <name type="scientific">Popillia japonica</name>
    <name type="common">Japanese beetle</name>
    <dbReference type="NCBI Taxonomy" id="7064"/>
    <lineage>
        <taxon>Eukaryota</taxon>
        <taxon>Metazoa</taxon>
        <taxon>Ecdysozoa</taxon>
        <taxon>Arthropoda</taxon>
        <taxon>Hexapoda</taxon>
        <taxon>Insecta</taxon>
        <taxon>Pterygota</taxon>
        <taxon>Neoptera</taxon>
        <taxon>Endopterygota</taxon>
        <taxon>Coleoptera</taxon>
        <taxon>Polyphaga</taxon>
        <taxon>Scarabaeiformia</taxon>
        <taxon>Scarabaeidae</taxon>
        <taxon>Rutelinae</taxon>
        <taxon>Popillia</taxon>
    </lineage>
</organism>
<proteinExistence type="predicted"/>
<dbReference type="AlphaFoldDB" id="A0AAW1MC10"/>
<feature type="compositionally biased region" description="Basic residues" evidence="1">
    <location>
        <begin position="32"/>
        <end position="41"/>
    </location>
</feature>
<reference evidence="2 3" key="1">
    <citation type="journal article" date="2024" name="BMC Genomics">
        <title>De novo assembly and annotation of Popillia japonica's genome with initial clues to its potential as an invasive pest.</title>
        <authorList>
            <person name="Cucini C."/>
            <person name="Boschi S."/>
            <person name="Funari R."/>
            <person name="Cardaioli E."/>
            <person name="Iannotti N."/>
            <person name="Marturano G."/>
            <person name="Paoli F."/>
            <person name="Bruttini M."/>
            <person name="Carapelli A."/>
            <person name="Frati F."/>
            <person name="Nardi F."/>
        </authorList>
    </citation>
    <scope>NUCLEOTIDE SEQUENCE [LARGE SCALE GENOMIC DNA]</scope>
    <source>
        <strain evidence="2">DMR45628</strain>
    </source>
</reference>
<dbReference type="EMBL" id="JASPKY010000068">
    <property type="protein sequence ID" value="KAK9743522.1"/>
    <property type="molecule type" value="Genomic_DNA"/>
</dbReference>
<accession>A0AAW1MC10</accession>
<dbReference type="Proteomes" id="UP001458880">
    <property type="component" value="Unassembled WGS sequence"/>
</dbReference>
<feature type="compositionally biased region" description="Basic and acidic residues" evidence="1">
    <location>
        <begin position="57"/>
        <end position="68"/>
    </location>
</feature>
<evidence type="ECO:0000313" key="3">
    <source>
        <dbReference type="Proteomes" id="UP001458880"/>
    </source>
</evidence>
<evidence type="ECO:0000256" key="1">
    <source>
        <dbReference type="SAM" id="MobiDB-lite"/>
    </source>
</evidence>
<name>A0AAW1MC10_POPJA</name>
<comment type="caution">
    <text evidence="2">The sequence shown here is derived from an EMBL/GenBank/DDBJ whole genome shotgun (WGS) entry which is preliminary data.</text>
</comment>
<sequence>MGEIRRKYFQELLARVTNNRPESAKERPFKQGTKKLKKKKKETIQHKNGKTQNGKLPVRDKNVEDKENNNWVGIKARMKSKLCVGLPQKNRKMEDQKSTLAVALTIVEYLEVQCSLVSVFNPKTKLQM</sequence>
<protein>
    <submittedName>
        <fullName evidence="2">Uncharacterized protein</fullName>
    </submittedName>
</protein>